<keyword evidence="6" id="KW-1185">Reference proteome</keyword>
<dbReference type="SUPFAM" id="SSF54695">
    <property type="entry name" value="POZ domain"/>
    <property type="match status" value="1"/>
</dbReference>
<dbReference type="HOGENOM" id="CLU_002285_0_0_1"/>
<evidence type="ECO:0000256" key="1">
    <source>
        <dbReference type="ARBA" id="ARBA00022737"/>
    </source>
</evidence>
<dbReference type="InterPro" id="IPR051625">
    <property type="entry name" value="Signaling_Regulatory_Domain"/>
</dbReference>
<dbReference type="InterPro" id="IPR000210">
    <property type="entry name" value="BTB/POZ_dom"/>
</dbReference>
<dbReference type="SUPFAM" id="SSF50985">
    <property type="entry name" value="RCC1/BLIP-II"/>
    <property type="match status" value="1"/>
</dbReference>
<dbReference type="RefSeq" id="XP_016638650.1">
    <property type="nucleotide sequence ID" value="XM_016784435.1"/>
</dbReference>
<dbReference type="Proteomes" id="UP000028545">
    <property type="component" value="Unassembled WGS sequence"/>
</dbReference>
<dbReference type="OMA" id="FEFVLRY"/>
<protein>
    <submittedName>
        <fullName evidence="5">BTB/POZ domain-containing protein</fullName>
    </submittedName>
</protein>
<feature type="compositionally biased region" description="Gly residues" evidence="3">
    <location>
        <begin position="1618"/>
        <end position="1627"/>
    </location>
</feature>
<dbReference type="GeneID" id="27720144"/>
<feature type="region of interest" description="Disordered" evidence="3">
    <location>
        <begin position="1426"/>
        <end position="1492"/>
    </location>
</feature>
<feature type="domain" description="BTB" evidence="4">
    <location>
        <begin position="908"/>
        <end position="980"/>
    </location>
</feature>
<feature type="compositionally biased region" description="Gly residues" evidence="3">
    <location>
        <begin position="1576"/>
        <end position="1594"/>
    </location>
</feature>
<name>A0A084FUT9_PSEDA</name>
<feature type="repeat" description="RCC1" evidence="2">
    <location>
        <begin position="332"/>
        <end position="384"/>
    </location>
</feature>
<feature type="compositionally biased region" description="Basic residues" evidence="3">
    <location>
        <begin position="1565"/>
        <end position="1575"/>
    </location>
</feature>
<evidence type="ECO:0000313" key="5">
    <source>
        <dbReference type="EMBL" id="KEZ38851.1"/>
    </source>
</evidence>
<feature type="region of interest" description="Disordered" evidence="3">
    <location>
        <begin position="1150"/>
        <end position="1391"/>
    </location>
</feature>
<feature type="repeat" description="RCC1" evidence="2">
    <location>
        <begin position="385"/>
        <end position="445"/>
    </location>
</feature>
<dbReference type="KEGG" id="sapo:SAPIO_CDS10901"/>
<feature type="region of interest" description="Disordered" evidence="3">
    <location>
        <begin position="35"/>
        <end position="87"/>
    </location>
</feature>
<dbReference type="OrthoDB" id="1893551at2759"/>
<dbReference type="InterPro" id="IPR036770">
    <property type="entry name" value="Ankyrin_rpt-contain_sf"/>
</dbReference>
<feature type="compositionally biased region" description="Polar residues" evidence="3">
    <location>
        <begin position="1235"/>
        <end position="1250"/>
    </location>
</feature>
<dbReference type="InterPro" id="IPR011333">
    <property type="entry name" value="SKP1/BTB/POZ_sf"/>
</dbReference>
<feature type="region of interest" description="Disordered" evidence="3">
    <location>
        <begin position="1532"/>
        <end position="1633"/>
    </location>
</feature>
<feature type="compositionally biased region" description="Polar residues" evidence="3">
    <location>
        <begin position="35"/>
        <end position="45"/>
    </location>
</feature>
<dbReference type="SMART" id="SM00248">
    <property type="entry name" value="ANK"/>
    <property type="match status" value="2"/>
</dbReference>
<dbReference type="InterPro" id="IPR002110">
    <property type="entry name" value="Ankyrin_rpt"/>
</dbReference>
<feature type="compositionally biased region" description="Low complexity" evidence="3">
    <location>
        <begin position="1254"/>
        <end position="1267"/>
    </location>
</feature>
<accession>A0A084FUT9</accession>
<dbReference type="PANTHER" id="PTHR22872">
    <property type="entry name" value="BTK-BINDING PROTEIN-RELATED"/>
    <property type="match status" value="1"/>
</dbReference>
<dbReference type="Pfam" id="PF00651">
    <property type="entry name" value="BTB"/>
    <property type="match status" value="1"/>
</dbReference>
<reference evidence="5 6" key="1">
    <citation type="journal article" date="2014" name="Genome Announc.">
        <title>Draft genome sequence of the pathogenic fungus Scedosporium apiospermum.</title>
        <authorList>
            <person name="Vandeputte P."/>
            <person name="Ghamrawi S."/>
            <person name="Rechenmann M."/>
            <person name="Iltis A."/>
            <person name="Giraud S."/>
            <person name="Fleury M."/>
            <person name="Thornton C."/>
            <person name="Delhaes L."/>
            <person name="Meyer W."/>
            <person name="Papon N."/>
            <person name="Bouchara J.P."/>
        </authorList>
    </citation>
    <scope>NUCLEOTIDE SEQUENCE [LARGE SCALE GENOMIC DNA]</scope>
    <source>
        <strain evidence="5 6">IHEM 14462</strain>
    </source>
</reference>
<feature type="compositionally biased region" description="Gly residues" evidence="3">
    <location>
        <begin position="64"/>
        <end position="79"/>
    </location>
</feature>
<dbReference type="PROSITE" id="PS50097">
    <property type="entry name" value="BTB"/>
    <property type="match status" value="1"/>
</dbReference>
<dbReference type="Pfam" id="PF13540">
    <property type="entry name" value="RCC1_2"/>
    <property type="match status" value="1"/>
</dbReference>
<evidence type="ECO:0000256" key="2">
    <source>
        <dbReference type="PROSITE-ProRule" id="PRU00235"/>
    </source>
</evidence>
<evidence type="ECO:0000259" key="4">
    <source>
        <dbReference type="PROSITE" id="PS50097"/>
    </source>
</evidence>
<dbReference type="InterPro" id="IPR009091">
    <property type="entry name" value="RCC1/BLIP-II"/>
</dbReference>
<dbReference type="SUPFAM" id="SSF48403">
    <property type="entry name" value="Ankyrin repeat"/>
    <property type="match status" value="1"/>
</dbReference>
<dbReference type="Pfam" id="PF13637">
    <property type="entry name" value="Ank_4"/>
    <property type="match status" value="1"/>
</dbReference>
<keyword evidence="1" id="KW-0677">Repeat</keyword>
<proteinExistence type="predicted"/>
<dbReference type="Gene3D" id="3.30.710.10">
    <property type="entry name" value="Potassium Channel Kv1.1, Chain A"/>
    <property type="match status" value="2"/>
</dbReference>
<dbReference type="Gene3D" id="2.130.10.30">
    <property type="entry name" value="Regulator of chromosome condensation 1/beta-lactamase-inhibitor protein II"/>
    <property type="match status" value="1"/>
</dbReference>
<sequence>MSHLLWKYYWDNDVDRFRRLLAPSGFSAQAATKSSAVNFSSSSGPNTGGHATSPRPGSKARKGSGYGPGSQGSKGGPFGTAGTLGKSEVNSRDHAGLTILLRAASSPAPDAASFIEALLDHPAIDIYARDYESGWNALHRALYAGNIAIARLLLQAEQRILTETPSGPANGRVGELIKTKDREGNSPFDLYNSTIATRDERAQASLGDDSDTESTFSGESNIDDVAHGFGHGPHGIPGDELYTFGSNKNQSLGVGDESDRQFPEKLYLNRPEQLIESFYQDYLSTKDASTADRSENGKPGGIPTLVRSRPMHIRDVALSKFHSAILTADPVSNLYICGVGRGGRLGLGDENTRFRFVPVLGALAGKRVTQIALGQNHTLAVTSHGELWSWGSNSVSQLGYTLPTPVRADEEPVSLTPRQVFGALKKEIVDGIAASPVHSVAHTSTSLYCWGRNLGQLGLMDADSRSLEVQATPRKVAASLISTPILAVSAIEKATTVLLESNAVYVFTSYGYSLIKFPAPDIFANTRFGAPRAFTTPRNLNKIKAITSGGETIAALSARGDLFLMNLNHQVDTMSSTSTTNPAKIKKCAVSQAQCIWSARKDGVTSVSIGEHGSVIICTESGAVWRRVKRAKAKDGTTPGTADIKRKDYKFQRVPGITNSIAVRSSTFGTFATVRRDCVSVTEGIKVGDQTLWDDLAALFPLANFEPTPPRNKGDLKLWDDEKKNNRIGQLAYNVLRSPDIESDLELHLRILSIDDSSGSDAVVNTSSVPELKIPAHSWVFAARSPVLRKALAQFREEGEAEIPEVLKICRDKDSKTLITFTGLDILSLLNVVVYVYRDEVIPVWNYLRQVPRLASRYRQVRVELMKLATRLSMAKLEAAARTQSRIIKSLDRDFAHAIHDRDFLESGDVVIDLDGAEVPVHSQLMCQRCPFFYGLFQGRSQGQWLAGRLEDSEGEEDKIRVDLSHIDPQAFRYVLMYLYGDVGLELFDDAVCVNIDEFSELVMEVMSIANELMLDRLSQICQQVISRFVNTRNLSNLLNEISPCSVTEFKIAGLEYACLHMEAMLENHLLDDLEDDLMEELDATVRDNQLARAPISRSGRSELLLHEKYPELVEDIDEERRRRTREMAWKATHREDEKKLSASYRTKYGSFDDGLSASPSVDKLRRKGKVPAAYEPNSPSLRPDASQGDMIFSMDEDDAQLGCPQSPSLRPTDKKNLQTPVSGPGDKDKVGFRSLSQSQRRPPIESTSPAGIPQQQLQPPSTPSKQEISQGNGKTAGSPWGAAPLSTSKLDLRTIMSETSTPGSRPSGIAAGLGLAAQKGKEAAQKPTPTKLSQKERKKQQQLEASQRAAAELAAQEQPKKAWDTQGGSEKSAAAAPWKTVAASASKTSLKDVMSAASSEQLVKAPTAPMGAGAMKPLVATEAAGHAISIPRRTASPDTRFSGQPRATGSSSTAYNGGAPASSSTSSSRTAQKQPMAPYSKSYIKPAPKAEPTFGMTLEDIIGQQRREQELVKEAVAKRPLQEIQQEQAFQEWWDQESRRTQEEEARRVAREREKEKEKEKASKRGGRRGRGGKPRGGGNGSVGGGGPSGSQQGGAEASGEGGAPRNGNGKRNRGNGNRGVRGRGGAQTTAS</sequence>
<feature type="compositionally biased region" description="Basic and acidic residues" evidence="3">
    <location>
        <begin position="1537"/>
        <end position="1564"/>
    </location>
</feature>
<comment type="caution">
    <text evidence="5">The sequence shown here is derived from an EMBL/GenBank/DDBJ whole genome shotgun (WGS) entry which is preliminary data.</text>
</comment>
<feature type="region of interest" description="Disordered" evidence="3">
    <location>
        <begin position="199"/>
        <end position="239"/>
    </location>
</feature>
<dbReference type="SMART" id="SM00225">
    <property type="entry name" value="BTB"/>
    <property type="match status" value="2"/>
</dbReference>
<feature type="compositionally biased region" description="Polar residues" evidence="3">
    <location>
        <begin position="1437"/>
        <end position="1456"/>
    </location>
</feature>
<organism evidence="5 6">
    <name type="scientific">Pseudallescheria apiosperma</name>
    <name type="common">Scedosporium apiospermum</name>
    <dbReference type="NCBI Taxonomy" id="563466"/>
    <lineage>
        <taxon>Eukaryota</taxon>
        <taxon>Fungi</taxon>
        <taxon>Dikarya</taxon>
        <taxon>Ascomycota</taxon>
        <taxon>Pezizomycotina</taxon>
        <taxon>Sordariomycetes</taxon>
        <taxon>Hypocreomycetidae</taxon>
        <taxon>Microascales</taxon>
        <taxon>Microascaceae</taxon>
        <taxon>Scedosporium</taxon>
    </lineage>
</organism>
<dbReference type="VEuPathDB" id="FungiDB:SAPIO_CDS10901"/>
<dbReference type="Gene3D" id="1.25.40.20">
    <property type="entry name" value="Ankyrin repeat-containing domain"/>
    <property type="match status" value="1"/>
</dbReference>
<gene>
    <name evidence="5" type="ORF">SAPIO_CDS10901</name>
</gene>
<dbReference type="PROSITE" id="PS50012">
    <property type="entry name" value="RCC1_3"/>
    <property type="match status" value="2"/>
</dbReference>
<dbReference type="EMBL" id="JOWA01000176">
    <property type="protein sequence ID" value="KEZ38851.1"/>
    <property type="molecule type" value="Genomic_DNA"/>
</dbReference>
<dbReference type="InterPro" id="IPR000408">
    <property type="entry name" value="Reg_chr_condens"/>
</dbReference>
<dbReference type="CDD" id="cd18186">
    <property type="entry name" value="BTB_POZ_ZBTB_KLHL-like"/>
    <property type="match status" value="2"/>
</dbReference>
<feature type="compositionally biased region" description="Low complexity" evidence="3">
    <location>
        <begin position="1343"/>
        <end position="1358"/>
    </location>
</feature>
<dbReference type="PANTHER" id="PTHR22872:SF2">
    <property type="entry name" value="INHIBITOR OF BRUTON TYROSINE KINASE"/>
    <property type="match status" value="1"/>
</dbReference>
<evidence type="ECO:0000313" key="6">
    <source>
        <dbReference type="Proteomes" id="UP000028545"/>
    </source>
</evidence>
<evidence type="ECO:0000256" key="3">
    <source>
        <dbReference type="SAM" id="MobiDB-lite"/>
    </source>
</evidence>